<reference evidence="1" key="1">
    <citation type="journal article" date="2014" name="Int. J. Syst. Evol. Microbiol.">
        <title>Complete genome sequence of Corynebacterium casei LMG S-19264T (=DSM 44701T), isolated from a smear-ripened cheese.</title>
        <authorList>
            <consortium name="US DOE Joint Genome Institute (JGI-PGF)"/>
            <person name="Walter F."/>
            <person name="Albersmeier A."/>
            <person name="Kalinowski J."/>
            <person name="Ruckert C."/>
        </authorList>
    </citation>
    <scope>NUCLEOTIDE SEQUENCE</scope>
    <source>
        <strain evidence="1">CGMCC 1.12181</strain>
    </source>
</reference>
<gene>
    <name evidence="1" type="ORF">GCM10011365_14510</name>
</gene>
<dbReference type="Proteomes" id="UP000605253">
    <property type="component" value="Unassembled WGS sequence"/>
</dbReference>
<keyword evidence="2" id="KW-1185">Reference proteome</keyword>
<evidence type="ECO:0000313" key="2">
    <source>
        <dbReference type="Proteomes" id="UP000605253"/>
    </source>
</evidence>
<dbReference type="EMBL" id="BMEO01000005">
    <property type="protein sequence ID" value="GGF94317.1"/>
    <property type="molecule type" value="Genomic_DNA"/>
</dbReference>
<comment type="caution">
    <text evidence="1">The sequence shown here is derived from an EMBL/GenBank/DDBJ whole genome shotgun (WGS) entry which is preliminary data.</text>
</comment>
<evidence type="ECO:0000313" key="1">
    <source>
        <dbReference type="EMBL" id="GGF94317.1"/>
    </source>
</evidence>
<organism evidence="1 2">
    <name type="scientific">Marinicella pacifica</name>
    <dbReference type="NCBI Taxonomy" id="1171543"/>
    <lineage>
        <taxon>Bacteria</taxon>
        <taxon>Pseudomonadati</taxon>
        <taxon>Pseudomonadota</taxon>
        <taxon>Gammaproteobacteria</taxon>
        <taxon>Lysobacterales</taxon>
        <taxon>Marinicellaceae</taxon>
        <taxon>Marinicella</taxon>
    </lineage>
</organism>
<sequence length="86" mass="9675">MQNKPYVKHTQNHGHNFSIKFNSEAGFLLNTSEKITPNKILIINPQINKTIFLLPDDLNLKQATILSNNTLKNVSKEQITNTASNA</sequence>
<name>A0A917CN55_9GAMM</name>
<reference evidence="1" key="2">
    <citation type="submission" date="2020-09" db="EMBL/GenBank/DDBJ databases">
        <authorList>
            <person name="Sun Q."/>
            <person name="Zhou Y."/>
        </authorList>
    </citation>
    <scope>NUCLEOTIDE SEQUENCE</scope>
    <source>
        <strain evidence="1">CGMCC 1.12181</strain>
    </source>
</reference>
<dbReference type="AlphaFoldDB" id="A0A917CN55"/>
<accession>A0A917CN55</accession>
<proteinExistence type="predicted"/>
<protein>
    <submittedName>
        <fullName evidence="1">Uncharacterized protein</fullName>
    </submittedName>
</protein>